<dbReference type="GO" id="GO:0005743">
    <property type="term" value="C:mitochondrial inner membrane"/>
    <property type="evidence" value="ECO:0007669"/>
    <property type="project" value="UniProtKB-SubCell"/>
</dbReference>
<organism evidence="8 9">
    <name type="scientific">Rhodotorula graminis (strain WP1)</name>
    <dbReference type="NCBI Taxonomy" id="578459"/>
    <lineage>
        <taxon>Eukaryota</taxon>
        <taxon>Fungi</taxon>
        <taxon>Dikarya</taxon>
        <taxon>Basidiomycota</taxon>
        <taxon>Pucciniomycotina</taxon>
        <taxon>Microbotryomycetes</taxon>
        <taxon>Sporidiobolales</taxon>
        <taxon>Sporidiobolaceae</taxon>
        <taxon>Rhodotorula</taxon>
    </lineage>
</organism>
<keyword evidence="9" id="KW-1185">Reference proteome</keyword>
<evidence type="ECO:0000256" key="1">
    <source>
        <dbReference type="ARBA" id="ARBA00004443"/>
    </source>
</evidence>
<dbReference type="OrthoDB" id="10252718at2759"/>
<dbReference type="OMA" id="KCWRTEG"/>
<sequence length="81" mass="9635">MPAPQSALPDNFLEIKEQREETIRQSWIGVMEAKLVREELQKCWRTEGVNHYEVCHPLTEKYLDLLRTNRIEGYTKLDFKA</sequence>
<name>A0A0P9EWY8_RHOGW</name>
<accession>A0A0P9EWY8</accession>
<keyword evidence="2" id="KW-0813">Transport</keyword>
<proteinExistence type="predicted"/>
<dbReference type="STRING" id="578459.A0A0P9EWY8"/>
<reference evidence="8 9" key="1">
    <citation type="journal article" date="2015" name="Front. Microbiol.">
        <title>Genome sequence of the plant growth promoting endophytic yeast Rhodotorula graminis WP1.</title>
        <authorList>
            <person name="Firrincieli A."/>
            <person name="Otillar R."/>
            <person name="Salamov A."/>
            <person name="Schmutz J."/>
            <person name="Khan Z."/>
            <person name="Redman R.S."/>
            <person name="Fleck N.D."/>
            <person name="Lindquist E."/>
            <person name="Grigoriev I.V."/>
            <person name="Doty S.L."/>
        </authorList>
    </citation>
    <scope>NUCLEOTIDE SEQUENCE [LARGE SCALE GENOMIC DNA]</scope>
    <source>
        <strain evidence="8 9">WP1</strain>
    </source>
</reference>
<dbReference type="AlphaFoldDB" id="A0A0P9EWY8"/>
<evidence type="ECO:0000313" key="8">
    <source>
        <dbReference type="EMBL" id="KPV73883.1"/>
    </source>
</evidence>
<dbReference type="RefSeq" id="XP_018269932.1">
    <property type="nucleotide sequence ID" value="XM_018419039.1"/>
</dbReference>
<evidence type="ECO:0000313" key="9">
    <source>
        <dbReference type="Proteomes" id="UP000053890"/>
    </source>
</evidence>
<keyword evidence="4" id="KW-0999">Mitochondrion inner membrane</keyword>
<keyword evidence="6" id="KW-0496">Mitochondrion</keyword>
<keyword evidence="5" id="KW-0249">Electron transport</keyword>
<dbReference type="EMBL" id="KQ474081">
    <property type="protein sequence ID" value="KPV73883.1"/>
    <property type="molecule type" value="Genomic_DNA"/>
</dbReference>
<keyword evidence="7" id="KW-0472">Membrane</keyword>
<dbReference type="GeneID" id="28979485"/>
<gene>
    <name evidence="8" type="ORF">RHOBADRAFT_66680</name>
</gene>
<protein>
    <recommendedName>
        <fullName evidence="10">NADH-ubiquinone oxidoreductase 12 kDa subunit</fullName>
    </recommendedName>
</protein>
<evidence type="ECO:0000256" key="2">
    <source>
        <dbReference type="ARBA" id="ARBA00022448"/>
    </source>
</evidence>
<dbReference type="Proteomes" id="UP000053890">
    <property type="component" value="Unassembled WGS sequence"/>
</dbReference>
<evidence type="ECO:0000256" key="6">
    <source>
        <dbReference type="ARBA" id="ARBA00023128"/>
    </source>
</evidence>
<evidence type="ECO:0008006" key="10">
    <source>
        <dbReference type="Google" id="ProtNLM"/>
    </source>
</evidence>
<evidence type="ECO:0000256" key="7">
    <source>
        <dbReference type="ARBA" id="ARBA00023136"/>
    </source>
</evidence>
<evidence type="ECO:0000256" key="5">
    <source>
        <dbReference type="ARBA" id="ARBA00022982"/>
    </source>
</evidence>
<dbReference type="PANTHER" id="PTHR13094:SF1">
    <property type="entry name" value="NADH DEHYDROGENASE [UBIQUINONE] 1 BETA SUBCOMPLEX SUBUNIT 10"/>
    <property type="match status" value="1"/>
</dbReference>
<dbReference type="PANTHER" id="PTHR13094">
    <property type="entry name" value="NADH-UBIQUINONE OXIDOREDUCTASE PDSW SUBUNIT"/>
    <property type="match status" value="1"/>
</dbReference>
<keyword evidence="3" id="KW-0679">Respiratory chain</keyword>
<comment type="subcellular location">
    <subcellularLocation>
        <location evidence="1">Mitochondrion inner membrane</location>
        <topology evidence="1">Peripheral membrane protein</topology>
        <orientation evidence="1">Matrix side</orientation>
    </subcellularLocation>
</comment>
<evidence type="ECO:0000256" key="4">
    <source>
        <dbReference type="ARBA" id="ARBA00022792"/>
    </source>
</evidence>
<dbReference type="InterPro" id="IPR039993">
    <property type="entry name" value="NDUFB10"/>
</dbReference>
<evidence type="ECO:0000256" key="3">
    <source>
        <dbReference type="ARBA" id="ARBA00022660"/>
    </source>
</evidence>